<dbReference type="PANTHER" id="PTHR12770">
    <property type="entry name" value="RUS1 FAMILY PROTEIN C16ORF58"/>
    <property type="match status" value="1"/>
</dbReference>
<dbReference type="PANTHER" id="PTHR12770:SF27">
    <property type="entry name" value="PROTEIN ROOT UVB SENSITIVE 5"/>
    <property type="match status" value="1"/>
</dbReference>
<name>A0A0D2NPF9_9CHLO</name>
<keyword evidence="6" id="KW-1185">Reference proteome</keyword>
<reference evidence="5 6" key="1">
    <citation type="journal article" date="2013" name="BMC Genomics">
        <title>Reconstruction of the lipid metabolism for the microalga Monoraphidium neglectum from its genome sequence reveals characteristics suitable for biofuel production.</title>
        <authorList>
            <person name="Bogen C."/>
            <person name="Al-Dilaimi A."/>
            <person name="Albersmeier A."/>
            <person name="Wichmann J."/>
            <person name="Grundmann M."/>
            <person name="Rupp O."/>
            <person name="Lauersen K.J."/>
            <person name="Blifernez-Klassen O."/>
            <person name="Kalinowski J."/>
            <person name="Goesmann A."/>
            <person name="Mussgnug J.H."/>
            <person name="Kruse O."/>
        </authorList>
    </citation>
    <scope>NUCLEOTIDE SEQUENCE [LARGE SCALE GENOMIC DNA]</scope>
    <source>
        <strain evidence="5 6">SAG 48.87</strain>
    </source>
</reference>
<dbReference type="AlphaFoldDB" id="A0A0D2NPF9"/>
<organism evidence="5 6">
    <name type="scientific">Monoraphidium neglectum</name>
    <dbReference type="NCBI Taxonomy" id="145388"/>
    <lineage>
        <taxon>Eukaryota</taxon>
        <taxon>Viridiplantae</taxon>
        <taxon>Chlorophyta</taxon>
        <taxon>core chlorophytes</taxon>
        <taxon>Chlorophyceae</taxon>
        <taxon>CS clade</taxon>
        <taxon>Sphaeropleales</taxon>
        <taxon>Selenastraceae</taxon>
        <taxon>Monoraphidium</taxon>
    </lineage>
</organism>
<evidence type="ECO:0000256" key="1">
    <source>
        <dbReference type="ARBA" id="ARBA00007558"/>
    </source>
</evidence>
<evidence type="ECO:0000313" key="6">
    <source>
        <dbReference type="Proteomes" id="UP000054498"/>
    </source>
</evidence>
<comment type="similarity">
    <text evidence="1">Belongs to the RUS1 family.</text>
</comment>
<dbReference type="EMBL" id="KK100389">
    <property type="protein sequence ID" value="KIZ06311.1"/>
    <property type="molecule type" value="Genomic_DNA"/>
</dbReference>
<gene>
    <name evidence="5" type="ORF">MNEG_1648</name>
</gene>
<feature type="compositionally biased region" description="Low complexity" evidence="2">
    <location>
        <begin position="25"/>
        <end position="44"/>
    </location>
</feature>
<dbReference type="GeneID" id="25734243"/>
<dbReference type="InterPro" id="IPR055412">
    <property type="entry name" value="UVB_sens_C"/>
</dbReference>
<feature type="region of interest" description="Disordered" evidence="2">
    <location>
        <begin position="1"/>
        <end position="44"/>
    </location>
</feature>
<dbReference type="InterPro" id="IPR006968">
    <property type="entry name" value="RUS_fam"/>
</dbReference>
<dbReference type="InterPro" id="IPR054549">
    <property type="entry name" value="UVB_sens_RUS_dom"/>
</dbReference>
<feature type="domain" description="Protein root UVB sensitive/RUS" evidence="3">
    <location>
        <begin position="103"/>
        <end position="340"/>
    </location>
</feature>
<dbReference type="Pfam" id="PF24160">
    <property type="entry name" value="UVB_sens_C"/>
    <property type="match status" value="1"/>
</dbReference>
<evidence type="ECO:0000256" key="2">
    <source>
        <dbReference type="SAM" id="MobiDB-lite"/>
    </source>
</evidence>
<accession>A0A0D2NPF9</accession>
<dbReference type="KEGG" id="mng:MNEG_1648"/>
<dbReference type="RefSeq" id="XP_013905330.1">
    <property type="nucleotide sequence ID" value="XM_014049876.1"/>
</dbReference>
<feature type="domain" description="Root UVB sensitive protein C-terminal" evidence="4">
    <location>
        <begin position="375"/>
        <end position="523"/>
    </location>
</feature>
<protein>
    <submittedName>
        <fullName evidence="5">Uncharacterized protein</fullName>
    </submittedName>
</protein>
<evidence type="ECO:0000259" key="4">
    <source>
        <dbReference type="Pfam" id="PF24160"/>
    </source>
</evidence>
<proteinExistence type="inferred from homology"/>
<evidence type="ECO:0000313" key="5">
    <source>
        <dbReference type="EMBL" id="KIZ06311.1"/>
    </source>
</evidence>
<sequence>MWQVQRVQTPLLPRTHLSGRPASTAASRLRPRAQQQQQSPASSTAAAVADKVRAANGAGRGVVVTQLTPTKAPVVFRTGGSTAGTFNGVSNAAGEEPQHQQARTGPLAVLRQLYLPEGFPATVTSDYLPYQLVSVPTHITGWLSHSLATSSLLKAVGISAGPVGVVAASAAIKWIVKDGIGAAGRFVVGGRLGREFDDDPRRWRMVAEAITTIGLALEISTTLYPQNFLLLASTGNFTKAVAKGMGKPVFRVVQTHFAATGNVGAVAAKEEVWEVSAQLAGYAASVALLQSLEGTGSWQPVVGLWALVQGVHVLFRFAALSQLRFATLNQKRACALAAAHVAAVRGGSGGDGHGGLSASVDAAAAVATPVLPGVEEVNAAEPMLTPAGSVRPRMRLGVTIAEAWGSGDDKKQGSGAAAVGQGPGASELAEWVGLYEAEQYLLTWRDGAAWVVVKRDAAPPALLQAVWQAAWLDAATSSSNAAGNGGGSSGAADFGLLKESLAAARRHYPGFLAAMESAGWDLTAPPVLQMQQTRVVVESE</sequence>
<dbReference type="OrthoDB" id="364779at2759"/>
<evidence type="ECO:0000259" key="3">
    <source>
        <dbReference type="Pfam" id="PF04884"/>
    </source>
</evidence>
<dbReference type="Pfam" id="PF04884">
    <property type="entry name" value="UVB_sens_prot"/>
    <property type="match status" value="1"/>
</dbReference>
<dbReference type="Proteomes" id="UP000054498">
    <property type="component" value="Unassembled WGS sequence"/>
</dbReference>